<name>A0A4S2JQF0_9HYME</name>
<sequence>MAVNRVAVTDLVETPTYTAGVNVEIEEDREQMQSCKTLCPNLITTPLNEFSCQAGESGRRGEQHPRMTYSYADALVPPGVSIISTRLVDFVVKRSGAMSARVSHRLRIALRANIDGRATINLASVSGGERFKSKAITHRLSLVSGKSACRWRMSAAAIPTVMQERARARGAEGKDRRSLIVTGDFLDTQPISMRLLPVKPASCCAVLVVSENHEDSMNTLDKRYRVGEKGQESGGAVGFVTILPSARLPVFPLDNRPGFRKNPTRPEHTTVSINREATTRVSNIDNADSPLFPVFSTKTHKIARFAYVFKSGGHNIFDGAKSSRGVVRIKWHRSVAYEIRAVHHLL</sequence>
<accession>A0A4S2JQF0</accession>
<gene>
    <name evidence="1" type="ORF">DBV15_06751</name>
</gene>
<protein>
    <submittedName>
        <fullName evidence="1">Uncharacterized protein</fullName>
    </submittedName>
</protein>
<organism evidence="1 2">
    <name type="scientific">Temnothorax longispinosus</name>
    <dbReference type="NCBI Taxonomy" id="300112"/>
    <lineage>
        <taxon>Eukaryota</taxon>
        <taxon>Metazoa</taxon>
        <taxon>Ecdysozoa</taxon>
        <taxon>Arthropoda</taxon>
        <taxon>Hexapoda</taxon>
        <taxon>Insecta</taxon>
        <taxon>Pterygota</taxon>
        <taxon>Neoptera</taxon>
        <taxon>Endopterygota</taxon>
        <taxon>Hymenoptera</taxon>
        <taxon>Apocrita</taxon>
        <taxon>Aculeata</taxon>
        <taxon>Formicoidea</taxon>
        <taxon>Formicidae</taxon>
        <taxon>Myrmicinae</taxon>
        <taxon>Temnothorax</taxon>
    </lineage>
</organism>
<proteinExistence type="predicted"/>
<comment type="caution">
    <text evidence="1">The sequence shown here is derived from an EMBL/GenBank/DDBJ whole genome shotgun (WGS) entry which is preliminary data.</text>
</comment>
<keyword evidence="2" id="KW-1185">Reference proteome</keyword>
<reference evidence="1 2" key="1">
    <citation type="journal article" date="2019" name="Philos. Trans. R. Soc. Lond., B, Biol. Sci.">
        <title>Ant behaviour and brain gene expression of defending hosts depend on the ecological success of the intruding social parasite.</title>
        <authorList>
            <person name="Kaur R."/>
            <person name="Stoldt M."/>
            <person name="Jongepier E."/>
            <person name="Feldmeyer B."/>
            <person name="Menzel F."/>
            <person name="Bornberg-Bauer E."/>
            <person name="Foitzik S."/>
        </authorList>
    </citation>
    <scope>NUCLEOTIDE SEQUENCE [LARGE SCALE GENOMIC DNA]</scope>
    <source>
        <tissue evidence="1">Whole body</tissue>
    </source>
</reference>
<evidence type="ECO:0000313" key="2">
    <source>
        <dbReference type="Proteomes" id="UP000310200"/>
    </source>
</evidence>
<dbReference type="AlphaFoldDB" id="A0A4S2JQF0"/>
<evidence type="ECO:0000313" key="1">
    <source>
        <dbReference type="EMBL" id="TGZ38421.1"/>
    </source>
</evidence>
<dbReference type="EMBL" id="QBLH01003435">
    <property type="protein sequence ID" value="TGZ38421.1"/>
    <property type="molecule type" value="Genomic_DNA"/>
</dbReference>
<dbReference type="Proteomes" id="UP000310200">
    <property type="component" value="Unassembled WGS sequence"/>
</dbReference>